<dbReference type="InterPro" id="IPR029058">
    <property type="entry name" value="AB_hydrolase_fold"/>
</dbReference>
<dbReference type="PANTHER" id="PTHR48081:SF8">
    <property type="entry name" value="ALPHA_BETA HYDROLASE FOLD-3 DOMAIN-CONTAINING PROTEIN-RELATED"/>
    <property type="match status" value="1"/>
</dbReference>
<feature type="active site" evidence="3">
    <location>
        <position position="138"/>
    </location>
</feature>
<feature type="region of interest" description="Disordered" evidence="4">
    <location>
        <begin position="18"/>
        <end position="41"/>
    </location>
</feature>
<protein>
    <submittedName>
        <fullName evidence="6">Acetyl esterase/lipase</fullName>
    </submittedName>
</protein>
<dbReference type="Gene3D" id="3.40.50.1820">
    <property type="entry name" value="alpha/beta hydrolase"/>
    <property type="match status" value="1"/>
</dbReference>
<keyword evidence="7" id="KW-1185">Reference proteome</keyword>
<dbReference type="PANTHER" id="PTHR48081">
    <property type="entry name" value="AB HYDROLASE SUPERFAMILY PROTEIN C4A8.06C"/>
    <property type="match status" value="1"/>
</dbReference>
<evidence type="ECO:0000259" key="5">
    <source>
        <dbReference type="Pfam" id="PF07859"/>
    </source>
</evidence>
<dbReference type="InterPro" id="IPR013094">
    <property type="entry name" value="AB_hydrolase_3"/>
</dbReference>
<organism evidence="6 7">
    <name type="scientific">Geodermatophilus saharensis</name>
    <dbReference type="NCBI Taxonomy" id="1137994"/>
    <lineage>
        <taxon>Bacteria</taxon>
        <taxon>Bacillati</taxon>
        <taxon>Actinomycetota</taxon>
        <taxon>Actinomycetes</taxon>
        <taxon>Geodermatophilales</taxon>
        <taxon>Geodermatophilaceae</taxon>
        <taxon>Geodermatophilus</taxon>
    </lineage>
</organism>
<reference evidence="7" key="1">
    <citation type="submission" date="2017-06" db="EMBL/GenBank/DDBJ databases">
        <authorList>
            <person name="Varghese N."/>
            <person name="Submissions S."/>
        </authorList>
    </citation>
    <scope>NUCLEOTIDE SEQUENCE [LARGE SCALE GENOMIC DNA]</scope>
    <source>
        <strain evidence="7">DSM 45423</strain>
    </source>
</reference>
<proteinExistence type="inferred from homology"/>
<dbReference type="SUPFAM" id="SSF53474">
    <property type="entry name" value="alpha/beta-Hydrolases"/>
    <property type="match status" value="1"/>
</dbReference>
<dbReference type="GO" id="GO:0016787">
    <property type="term" value="F:hydrolase activity"/>
    <property type="evidence" value="ECO:0007669"/>
    <property type="project" value="UniProtKB-KW"/>
</dbReference>
<name>A0A239ENN4_9ACTN</name>
<dbReference type="InterPro" id="IPR033140">
    <property type="entry name" value="Lipase_GDXG_put_SER_AS"/>
</dbReference>
<accession>A0A239ENN4</accession>
<evidence type="ECO:0000313" key="6">
    <source>
        <dbReference type="EMBL" id="SNS45868.1"/>
    </source>
</evidence>
<evidence type="ECO:0000256" key="1">
    <source>
        <dbReference type="ARBA" id="ARBA00010515"/>
    </source>
</evidence>
<evidence type="ECO:0000256" key="2">
    <source>
        <dbReference type="ARBA" id="ARBA00022801"/>
    </source>
</evidence>
<dbReference type="PROSITE" id="PS01174">
    <property type="entry name" value="LIPASE_GDXG_SER"/>
    <property type="match status" value="1"/>
</dbReference>
<dbReference type="AlphaFoldDB" id="A0A239ENN4"/>
<comment type="similarity">
    <text evidence="1">Belongs to the 'GDXG' lipolytic enzyme family.</text>
</comment>
<evidence type="ECO:0000256" key="3">
    <source>
        <dbReference type="PROSITE-ProRule" id="PRU10038"/>
    </source>
</evidence>
<evidence type="ECO:0000313" key="7">
    <source>
        <dbReference type="Proteomes" id="UP000198386"/>
    </source>
</evidence>
<gene>
    <name evidence="6" type="ORF">SAMN04488107_2649</name>
</gene>
<dbReference type="Proteomes" id="UP000198386">
    <property type="component" value="Unassembled WGS sequence"/>
</dbReference>
<dbReference type="Pfam" id="PF07859">
    <property type="entry name" value="Abhydrolase_3"/>
    <property type="match status" value="1"/>
</dbReference>
<evidence type="ECO:0000256" key="4">
    <source>
        <dbReference type="SAM" id="MobiDB-lite"/>
    </source>
</evidence>
<sequence length="288" mass="30456">MRAVAAYLRLTAKPRMATAGAARRRLAEPKRPAPPPARLRRRHEVAARRVEGFEVTTVAPRGGASRAVLYLHGGAYVAGVAPQHWTLVGRLADAGVRVVVPDYGLAPQCTYRDAYRLLTAVYGDLHREVGDVVLAGDSAGGGLALGLAQTLLDTDLPQPRLIALVAPWLDLTLTDPGVPAAEARDPWLSRAGLVEAGRAWAGGDDPTDMRLSPVNGPLAGLAPVHVWVGTRDLLLPDALRLRNRAAAEDAHVEVTVVEGAVHVYPLTPTPEGRTGAREVVAAIAGSDR</sequence>
<keyword evidence="2" id="KW-0378">Hydrolase</keyword>
<dbReference type="InterPro" id="IPR050300">
    <property type="entry name" value="GDXG_lipolytic_enzyme"/>
</dbReference>
<dbReference type="EMBL" id="FZOH01000004">
    <property type="protein sequence ID" value="SNS45868.1"/>
    <property type="molecule type" value="Genomic_DNA"/>
</dbReference>
<feature type="domain" description="Alpha/beta hydrolase fold-3" evidence="5">
    <location>
        <begin position="68"/>
        <end position="264"/>
    </location>
</feature>